<sequence>MLRLKPFKHSMPNTVKGMDDMEEVLTAGFKND</sequence>
<evidence type="ECO:0000313" key="2">
    <source>
        <dbReference type="EMBL" id="CAH9052822.1"/>
    </source>
</evidence>
<evidence type="ECO:0000313" key="1">
    <source>
        <dbReference type="EMBL" id="CAH9049902.1"/>
    </source>
</evidence>
<name>A0A9W4QTS0_9GAMM</name>
<proteinExistence type="predicted"/>
<dbReference type="AlphaFoldDB" id="A0A9W4QTS0"/>
<accession>A0A9W4QTS0</accession>
<comment type="caution">
    <text evidence="2">The sequence shown here is derived from an EMBL/GenBank/DDBJ whole genome shotgun (WGS) entry which is preliminary data.</text>
</comment>
<dbReference type="Proteomes" id="UP001152485">
    <property type="component" value="Unassembled WGS sequence"/>
</dbReference>
<gene>
    <name evidence="2" type="ORF">PSECIP111854_01049</name>
    <name evidence="1" type="ORF">PSECIP111951_00071</name>
</gene>
<protein>
    <submittedName>
        <fullName evidence="2">Uncharacterized protein</fullName>
    </submittedName>
</protein>
<evidence type="ECO:0000313" key="4">
    <source>
        <dbReference type="Proteomes" id="UP001152485"/>
    </source>
</evidence>
<reference evidence="2 4" key="1">
    <citation type="submission" date="2022-07" db="EMBL/GenBank/DDBJ databases">
        <authorList>
            <person name="Criscuolo A."/>
        </authorList>
    </citation>
    <scope>NUCLEOTIDE SEQUENCE</scope>
    <source>
        <strain evidence="4">CIP 111951</strain>
        <strain evidence="2">CIP111854</strain>
        <strain evidence="1">CIP111951</strain>
    </source>
</reference>
<evidence type="ECO:0000313" key="3">
    <source>
        <dbReference type="Proteomes" id="UP001152467"/>
    </source>
</evidence>
<dbReference type="EMBL" id="CAMAPC010000003">
    <property type="protein sequence ID" value="CAH9052822.1"/>
    <property type="molecule type" value="Genomic_DNA"/>
</dbReference>
<dbReference type="EMBL" id="CAMAPD010000001">
    <property type="protein sequence ID" value="CAH9049902.1"/>
    <property type="molecule type" value="Genomic_DNA"/>
</dbReference>
<organism evidence="2 3">
    <name type="scientific">Pseudoalteromonas holothuriae</name>
    <dbReference type="NCBI Taxonomy" id="2963714"/>
    <lineage>
        <taxon>Bacteria</taxon>
        <taxon>Pseudomonadati</taxon>
        <taxon>Pseudomonadota</taxon>
        <taxon>Gammaproteobacteria</taxon>
        <taxon>Alteromonadales</taxon>
        <taxon>Pseudoalteromonadaceae</taxon>
        <taxon>Pseudoalteromonas</taxon>
    </lineage>
</organism>
<dbReference type="Proteomes" id="UP001152467">
    <property type="component" value="Unassembled WGS sequence"/>
</dbReference>
<keyword evidence="3" id="KW-1185">Reference proteome</keyword>